<evidence type="ECO:0000259" key="2">
    <source>
        <dbReference type="PROSITE" id="PS51782"/>
    </source>
</evidence>
<evidence type="ECO:0000313" key="3">
    <source>
        <dbReference type="EMBL" id="TYS16572.1"/>
    </source>
</evidence>
<protein>
    <submittedName>
        <fullName evidence="3">LysM peptidoglycan-binding domain-containing protein</fullName>
    </submittedName>
</protein>
<sequence>MGIAHDYGVEVSDLIDEKDVFDPTALPIGEVIGVDTNEDVHIVGDGDTLETIAADTERTVDELNTLNPGTDFYLLLPDDGIIIGCGDDELVIALEDEGQGTEQEQDTNNAANDDTNVNENTDSVNESNEENSTD</sequence>
<dbReference type="Gene3D" id="3.10.350.10">
    <property type="entry name" value="LysM domain"/>
    <property type="match status" value="1"/>
</dbReference>
<dbReference type="EMBL" id="VTEI01000005">
    <property type="protein sequence ID" value="TYS16572.1"/>
    <property type="molecule type" value="Genomic_DNA"/>
</dbReference>
<dbReference type="PROSITE" id="PS51782">
    <property type="entry name" value="LYSM"/>
    <property type="match status" value="1"/>
</dbReference>
<dbReference type="AlphaFoldDB" id="A0A5D4NV09"/>
<evidence type="ECO:0000313" key="4">
    <source>
        <dbReference type="Proteomes" id="UP000322267"/>
    </source>
</evidence>
<dbReference type="SUPFAM" id="SSF54106">
    <property type="entry name" value="LysM domain"/>
    <property type="match status" value="1"/>
</dbReference>
<organism evidence="3 4">
    <name type="scientific">Rossellomorea vietnamensis</name>
    <dbReference type="NCBI Taxonomy" id="218284"/>
    <lineage>
        <taxon>Bacteria</taxon>
        <taxon>Bacillati</taxon>
        <taxon>Bacillota</taxon>
        <taxon>Bacilli</taxon>
        <taxon>Bacillales</taxon>
        <taxon>Bacillaceae</taxon>
        <taxon>Rossellomorea</taxon>
    </lineage>
</organism>
<feature type="compositionally biased region" description="Acidic residues" evidence="1">
    <location>
        <begin position="95"/>
        <end position="105"/>
    </location>
</feature>
<gene>
    <name evidence="3" type="ORF">FZC78_11280</name>
</gene>
<comment type="caution">
    <text evidence="3">The sequence shown here is derived from an EMBL/GenBank/DDBJ whole genome shotgun (WGS) entry which is preliminary data.</text>
</comment>
<dbReference type="InterPro" id="IPR036779">
    <property type="entry name" value="LysM_dom_sf"/>
</dbReference>
<feature type="compositionally biased region" description="Low complexity" evidence="1">
    <location>
        <begin position="106"/>
        <end position="126"/>
    </location>
</feature>
<dbReference type="InterPro" id="IPR018392">
    <property type="entry name" value="LysM"/>
</dbReference>
<dbReference type="RefSeq" id="WP_148939809.1">
    <property type="nucleotide sequence ID" value="NZ_VTEI01000005.1"/>
</dbReference>
<evidence type="ECO:0000256" key="1">
    <source>
        <dbReference type="SAM" id="MobiDB-lite"/>
    </source>
</evidence>
<feature type="domain" description="LysM" evidence="2">
    <location>
        <begin position="39"/>
        <end position="83"/>
    </location>
</feature>
<feature type="region of interest" description="Disordered" evidence="1">
    <location>
        <begin position="95"/>
        <end position="134"/>
    </location>
</feature>
<proteinExistence type="predicted"/>
<dbReference type="Proteomes" id="UP000322267">
    <property type="component" value="Unassembled WGS sequence"/>
</dbReference>
<dbReference type="CDD" id="cd00118">
    <property type="entry name" value="LysM"/>
    <property type="match status" value="1"/>
</dbReference>
<dbReference type="OrthoDB" id="2603324at2"/>
<reference evidence="3 4" key="1">
    <citation type="submission" date="2019-08" db="EMBL/GenBank/DDBJ databases">
        <title>Bacillus genomes from the desert of Cuatro Cienegas, Coahuila.</title>
        <authorList>
            <person name="Olmedo-Alvarez G."/>
        </authorList>
    </citation>
    <scope>NUCLEOTIDE SEQUENCE [LARGE SCALE GENOMIC DNA]</scope>
    <source>
        <strain evidence="3 4">CH34_1T</strain>
    </source>
</reference>
<accession>A0A5D4NV09</accession>
<name>A0A5D4NV09_9BACI</name>